<keyword evidence="1" id="KW-0378">Hydrolase</keyword>
<dbReference type="InterPro" id="IPR001650">
    <property type="entry name" value="Helicase_C-like"/>
</dbReference>
<evidence type="ECO:0000313" key="4">
    <source>
        <dbReference type="EMBL" id="MBA2880152.1"/>
    </source>
</evidence>
<evidence type="ECO:0000256" key="1">
    <source>
        <dbReference type="ARBA" id="ARBA00022801"/>
    </source>
</evidence>
<dbReference type="GO" id="GO:0004386">
    <property type="term" value="F:helicase activity"/>
    <property type="evidence" value="ECO:0007669"/>
    <property type="project" value="UniProtKB-KW"/>
</dbReference>
<dbReference type="Pfam" id="PF00271">
    <property type="entry name" value="Helicase_C"/>
    <property type="match status" value="1"/>
</dbReference>
<organism evidence="4 5">
    <name type="scientific">Desulfosalsimonas propionicica</name>
    <dbReference type="NCBI Taxonomy" id="332175"/>
    <lineage>
        <taxon>Bacteria</taxon>
        <taxon>Pseudomonadati</taxon>
        <taxon>Thermodesulfobacteriota</taxon>
        <taxon>Desulfobacteria</taxon>
        <taxon>Desulfobacterales</taxon>
        <taxon>Desulfosalsimonadaceae</taxon>
        <taxon>Desulfosalsimonas</taxon>
    </lineage>
</organism>
<dbReference type="EMBL" id="JACDUS010000001">
    <property type="protein sequence ID" value="MBA2880152.1"/>
    <property type="molecule type" value="Genomic_DNA"/>
</dbReference>
<dbReference type="Gene3D" id="3.40.50.300">
    <property type="entry name" value="P-loop containing nucleotide triphosphate hydrolases"/>
    <property type="match status" value="1"/>
</dbReference>
<dbReference type="AlphaFoldDB" id="A0A7W0C6R3"/>
<name>A0A7W0C6R3_9BACT</name>
<feature type="domain" description="Helicase C-terminal" evidence="3">
    <location>
        <begin position="826"/>
        <end position="980"/>
    </location>
</feature>
<dbReference type="InterPro" id="IPR000330">
    <property type="entry name" value="SNF2_N"/>
</dbReference>
<dbReference type="RefSeq" id="WP_181549815.1">
    <property type="nucleotide sequence ID" value="NZ_JACDUS010000001.1"/>
</dbReference>
<dbReference type="GO" id="GO:0005524">
    <property type="term" value="F:ATP binding"/>
    <property type="evidence" value="ECO:0007669"/>
    <property type="project" value="InterPro"/>
</dbReference>
<comment type="caution">
    <text evidence="4">The sequence shown here is derived from an EMBL/GenBank/DDBJ whole genome shotgun (WGS) entry which is preliminary data.</text>
</comment>
<dbReference type="Proteomes" id="UP000525298">
    <property type="component" value="Unassembled WGS sequence"/>
</dbReference>
<dbReference type="GO" id="GO:0016787">
    <property type="term" value="F:hydrolase activity"/>
    <property type="evidence" value="ECO:0007669"/>
    <property type="project" value="UniProtKB-KW"/>
</dbReference>
<dbReference type="InterPro" id="IPR014001">
    <property type="entry name" value="Helicase_ATP-bd"/>
</dbReference>
<protein>
    <submittedName>
        <fullName evidence="4">Superfamily II DNA or RNA helicase</fullName>
    </submittedName>
</protein>
<proteinExistence type="predicted"/>
<dbReference type="SMART" id="SM00487">
    <property type="entry name" value="DEXDc"/>
    <property type="match status" value="1"/>
</dbReference>
<keyword evidence="4" id="KW-0547">Nucleotide-binding</keyword>
<dbReference type="Gene3D" id="3.40.50.10810">
    <property type="entry name" value="Tandem AAA-ATPase domain"/>
    <property type="match status" value="1"/>
</dbReference>
<dbReference type="InterPro" id="IPR038718">
    <property type="entry name" value="SNF2-like_sf"/>
</dbReference>
<evidence type="ECO:0000259" key="2">
    <source>
        <dbReference type="PROSITE" id="PS51192"/>
    </source>
</evidence>
<dbReference type="InterPro" id="IPR027417">
    <property type="entry name" value="P-loop_NTPase"/>
</dbReference>
<accession>A0A7W0C6R3</accession>
<evidence type="ECO:0000313" key="5">
    <source>
        <dbReference type="Proteomes" id="UP000525298"/>
    </source>
</evidence>
<dbReference type="PROSITE" id="PS51194">
    <property type="entry name" value="HELICASE_CTER"/>
    <property type="match status" value="1"/>
</dbReference>
<dbReference type="SUPFAM" id="SSF52540">
    <property type="entry name" value="P-loop containing nucleoside triphosphate hydrolases"/>
    <property type="match status" value="2"/>
</dbReference>
<evidence type="ECO:0000259" key="3">
    <source>
        <dbReference type="PROSITE" id="PS51194"/>
    </source>
</evidence>
<dbReference type="SMART" id="SM00490">
    <property type="entry name" value="HELICc"/>
    <property type="match status" value="1"/>
</dbReference>
<dbReference type="CDD" id="cd18793">
    <property type="entry name" value="SF2_C_SNF"/>
    <property type="match status" value="1"/>
</dbReference>
<feature type="domain" description="Helicase ATP-binding" evidence="2">
    <location>
        <begin position="537"/>
        <end position="696"/>
    </location>
</feature>
<dbReference type="PANTHER" id="PTHR10799">
    <property type="entry name" value="SNF2/RAD54 HELICASE FAMILY"/>
    <property type="match status" value="1"/>
</dbReference>
<keyword evidence="4" id="KW-0067">ATP-binding</keyword>
<dbReference type="PROSITE" id="PS51192">
    <property type="entry name" value="HELICASE_ATP_BIND_1"/>
    <property type="match status" value="1"/>
</dbReference>
<keyword evidence="4" id="KW-0347">Helicase</keyword>
<reference evidence="4 5" key="1">
    <citation type="submission" date="2020-07" db="EMBL/GenBank/DDBJ databases">
        <title>Genomic Encyclopedia of Type Strains, Phase IV (KMG-IV): sequencing the most valuable type-strain genomes for metagenomic binning, comparative biology and taxonomic classification.</title>
        <authorList>
            <person name="Goeker M."/>
        </authorList>
    </citation>
    <scope>NUCLEOTIDE SEQUENCE [LARGE SCALE GENOMIC DNA]</scope>
    <source>
        <strain evidence="4 5">DSM 17721</strain>
    </source>
</reference>
<keyword evidence="5" id="KW-1185">Reference proteome</keyword>
<sequence length="992" mass="111257">MTAEDLFAYLPAHRLEHHRNALALVPENNDPDPGTAVFLMDPKTGYHTLSCSCKAPTGNKRKSRCPHIKQLSEGLRKVPDSGSRSWLDTLFRKTPWYETAAALHQVCPVSSQSLKISPEKVSDTGEIRVWGPDAELLASFSPDPEDSEKAALEKQLLLERTNLWPQKDNPFHRGRVMDMLARLTLTETERLMALQEVISRRQALEQSFWFRLLYHFRNVSADAGPGLVTELEQETGRYIIACTDRSRALRIVVPRKGVMRVQKQIQGIFPGTGQVVRPESLESIVKVSADENNYLRLTLYLLLHLPDGATEAIERSRLKKYWYGDAVYIPDKNVLATWKATDKFGPVFGRQYTKRIKPERVPELIDKMGDIFSPPNIIDPSAKRLRLHRKWEHMEITAEAVDRDWCWLAVSYGFGESVTVRLADIYEARRAGKKYLPVDDGWVEIRDLDLGPVVKLPGSPVSAQLGDGRKTLQLSRMDLLRIQAASGGNLRVRPQGDAPSKSLSAILDMQPATPVTRPSGMATGLRGYQENGLQWLGFLAENRMGGLLCDEMGLGKTHQVMALMAWLAENRQNPVPCLVVCPTTVISHWERKIREHAPGLQASVYYGAGREMADLSVPGMVMITSYGILLRDAAVLQGIGFAAAAFDEAHLIKNPDTKSHAAAHAIRADLKIAVTGTPVENRLTDLKALLDLVLPGYLGTDQEFARRYENAGRHRRKELQRLIRPFTLRRTKDAVLHELPEKIEDIRYCRLTDTQVRLYRDAVAGRGKKLQQQLARGDADIPYIHIFALLSLLKQICNHPASVDRRSVPKSFKTDQEVMDSGKWELFVELLDACLANGQKVVVFSQFLPMIRMIASHLQSIGVESAGITGQTRDRGQQIDRFNNDPDCRVFVGSLRAGGSGIDLTGGSVVIHYDRWWNAAKEDQATDRVHRIGQNRGVQVFKLVTEGTLEEKISAIIDRKKNLMADVIAEDDPGLLKTFSRDELMDLISLPD</sequence>
<dbReference type="InterPro" id="IPR049730">
    <property type="entry name" value="SNF2/RAD54-like_C"/>
</dbReference>
<dbReference type="Pfam" id="PF00176">
    <property type="entry name" value="SNF2-rel_dom"/>
    <property type="match status" value="1"/>
</dbReference>
<gene>
    <name evidence="4" type="ORF">HNR65_000459</name>
</gene>